<evidence type="ECO:0000256" key="1">
    <source>
        <dbReference type="SAM" id="Phobius"/>
    </source>
</evidence>
<reference evidence="3 4" key="1">
    <citation type="submission" date="2019-03" db="EMBL/GenBank/DDBJ databases">
        <title>Genomic Encyclopedia of Type Strains, Phase IV (KMG-IV): sequencing the most valuable type-strain genomes for metagenomic binning, comparative biology and taxonomic classification.</title>
        <authorList>
            <person name="Goeker M."/>
        </authorList>
    </citation>
    <scope>NUCLEOTIDE SEQUENCE [LARGE SCALE GENOMIC DNA]</scope>
    <source>
        <strain evidence="3 4">DSM 16998</strain>
    </source>
</reference>
<feature type="transmembrane region" description="Helical" evidence="1">
    <location>
        <begin position="21"/>
        <end position="47"/>
    </location>
</feature>
<accession>A0A4R6QQ61</accession>
<evidence type="ECO:0000313" key="3">
    <source>
        <dbReference type="EMBL" id="TDP72853.1"/>
    </source>
</evidence>
<dbReference type="EMBL" id="SNXS01000002">
    <property type="protein sequence ID" value="TDP72853.1"/>
    <property type="molecule type" value="Genomic_DNA"/>
</dbReference>
<keyword evidence="1" id="KW-0472">Membrane</keyword>
<comment type="caution">
    <text evidence="3">The sequence shown here is derived from an EMBL/GenBank/DDBJ whole genome shotgun (WGS) entry which is preliminary data.</text>
</comment>
<evidence type="ECO:0000313" key="4">
    <source>
        <dbReference type="Proteomes" id="UP000295361"/>
    </source>
</evidence>
<dbReference type="PANTHER" id="PTHR38690">
    <property type="entry name" value="PROTEASE-RELATED"/>
    <property type="match status" value="1"/>
</dbReference>
<dbReference type="RefSeq" id="WP_133700288.1">
    <property type="nucleotide sequence ID" value="NZ_SNXS01000002.1"/>
</dbReference>
<feature type="domain" description="YhdP central" evidence="2">
    <location>
        <begin position="26"/>
        <end position="1341"/>
    </location>
</feature>
<dbReference type="FunCoup" id="A0A4R6QQ61">
    <property type="interactions" value="96"/>
</dbReference>
<proteinExistence type="predicted"/>
<dbReference type="Pfam" id="PF13116">
    <property type="entry name" value="YhdP"/>
    <property type="match status" value="1"/>
</dbReference>
<dbReference type="NCBIfam" id="TIGR02099">
    <property type="entry name" value="YhdP family protein"/>
    <property type="match status" value="1"/>
</dbReference>
<gene>
    <name evidence="3" type="ORF">DES47_102599</name>
</gene>
<dbReference type="InterPro" id="IPR011836">
    <property type="entry name" value="YhdP"/>
</dbReference>
<evidence type="ECO:0000259" key="2">
    <source>
        <dbReference type="Pfam" id="PF13116"/>
    </source>
</evidence>
<organism evidence="3 4">
    <name type="scientific">Roseateles toxinivorans</name>
    <dbReference type="NCBI Taxonomy" id="270368"/>
    <lineage>
        <taxon>Bacteria</taxon>
        <taxon>Pseudomonadati</taxon>
        <taxon>Pseudomonadota</taxon>
        <taxon>Betaproteobacteria</taxon>
        <taxon>Burkholderiales</taxon>
        <taxon>Sphaerotilaceae</taxon>
        <taxon>Roseateles</taxon>
    </lineage>
</organism>
<dbReference type="InParanoid" id="A0A4R6QQ61"/>
<dbReference type="PANTHER" id="PTHR38690:SF1">
    <property type="entry name" value="PROTEASE"/>
    <property type="match status" value="1"/>
</dbReference>
<name>A0A4R6QQ61_9BURK</name>
<keyword evidence="4" id="KW-1185">Reference proteome</keyword>
<keyword evidence="1" id="KW-0812">Transmembrane</keyword>
<keyword evidence="1" id="KW-1133">Transmembrane helix</keyword>
<protein>
    <submittedName>
        <fullName evidence="3">Uncharacterized protein (TIGR02099 family)</fullName>
    </submittedName>
</protein>
<dbReference type="Proteomes" id="UP000295361">
    <property type="component" value="Unassembled WGS sequence"/>
</dbReference>
<dbReference type="OrthoDB" id="8521382at2"/>
<sequence>MSLFTSALAATRRPGRLLRALARWAVGLMLLAWGLVLVAWLVLHWAILPHIDDWRGRIETQASAALGLKLSIGSIQVRSGGWVPAIEMRDLRFSDAHSREVLRLPMVSAALSARSLLAFELRFEQLLIDGPQLEVRRDKQGKIFVAGLSLDDTDRASTDGAELADWFFSQHEFVVLRGTLRWLDEGRDAPPLKLSDVNLVIRNGLRSHQLRLDATPPPQWGERLSLRGRFTQSLLKRPGELRHWSGQLHADLPRADVRELKRHVQLPFELSEGDGALRAWIDVKDGEVAGATVDLALRSVQMRLAPKADAIDLEQIQGRLALQRDSKGLSVTATQLGFVTGDGLVWQRADLGIKVRQTRAKDGSLAAVSGGEFSAQQLDLAVMAQIGSRLPMGEALRRLLVELQAKGMASEVSAQWEGPLDQPVSYKVKTVLNGLSFASHQTGDAKVAGRPGLRNAQLQLSATERGGEGRLLIDNGALELPGVFEDPLVELDKFSAQLNWRIDPQPAGQAPKIELKLSDVNFANADAHGDLTATWTTGPGTGTGRGGRFPGLLDMSGRLDEGRAAATARYLPLQIPADTRHWVRDAIQSGSAQDATFKVRGDLWDFPFDAGRQGQFHITAKARDLQFAYVPSHGASDGRPAFESPWPAMEKLNADLVFDRSSMEIRNGRARIFGVELSGVKGGISDLSHNAVLVLDGTGRGPLNEFLRFVRSSPVAEWTGQGLTPAVGTGMADLSLGVQIPLSDAAKSTVKGSISLAGNELRLRPDVPALANARGRINFSHKGVSLQGVTARALGGDLSIEGGSQVDGHLRFTAQGLATAEALKRSAELGALSRLAQSFNGQTNYRLELGVVRGLTELQLTSNLQGLALDLPAPLRKEAESLLPLRLQTQLAPEFRAAGSAPRDTLRFELGNLLQLQYQRDLSAAQPRVLRGVIAVQDSLPSLPPSGVHGRANLGTVNVDAWQALAARVLGNGSGTAEVLDAGYAPSALTLKAQELQFSGRKLNRLAATVNRGSATTAADQGLWRVNVEAEQLGGYIEYRDARSGAGRVYARLARLALPKSDAESVESLLDSQPSSVPALDIVIDDFELRGLKLGKLEVEAQHSGAAREWRLSRLQLAQPDATLTATGNWAAEPGQPRRRALMDFKMKIADAGNLLERLGLGRVVRGGKGEMSGQVGWLGSPLSPDYPSMTGQVAVALDAGQFLKADPGVGRLLGVLSLQSLPRRFTLDFRDLFQEGFAFDSFSGNVKINQGLASTNNLRMRGVSAVVLTEGQTDLAREIQDLRIIVVPEISATTASLAYAAINPAIGLGTLFAQLLLRKPMMAAGTREFHVTGTWADPKVDRVERKVEGAAEAASAPHN</sequence>
<dbReference type="InterPro" id="IPR025263">
    <property type="entry name" value="YhdP_central"/>
</dbReference>